<organism evidence="1 2">
    <name type="scientific">Bifidobacterium adolescentis</name>
    <dbReference type="NCBI Taxonomy" id="1680"/>
    <lineage>
        <taxon>Bacteria</taxon>
        <taxon>Bacillati</taxon>
        <taxon>Actinomycetota</taxon>
        <taxon>Actinomycetes</taxon>
        <taxon>Bifidobacteriales</taxon>
        <taxon>Bifidobacteriaceae</taxon>
        <taxon>Bifidobacterium</taxon>
    </lineage>
</organism>
<proteinExistence type="predicted"/>
<protein>
    <submittedName>
        <fullName evidence="1">SdpI/YhfL protein family</fullName>
    </submittedName>
</protein>
<dbReference type="PIRSF" id="PIRSF038959">
    <property type="entry name" value="SdpI"/>
    <property type="match status" value="1"/>
</dbReference>
<dbReference type="AlphaFoldDB" id="A0A173WJL3"/>
<dbReference type="RefSeq" id="WP_021899020.1">
    <property type="nucleotide sequence ID" value="NZ_CYYG01000001.1"/>
</dbReference>
<gene>
    <name evidence="1" type="ORF">B0487_1217</name>
</gene>
<dbReference type="GO" id="GO:0009636">
    <property type="term" value="P:response to toxic substance"/>
    <property type="evidence" value="ECO:0007669"/>
    <property type="project" value="TreeGrafter"/>
</dbReference>
<evidence type="ECO:0000313" key="1">
    <source>
        <dbReference type="EMBL" id="OSG88298.1"/>
    </source>
</evidence>
<dbReference type="Pfam" id="PF13630">
    <property type="entry name" value="SdpI"/>
    <property type="match status" value="1"/>
</dbReference>
<sequence length="253" mass="27643">MVHGLRGRSGRQAMKGLTMQKQEKPETTKASTGIPARVWVVLMLLCVLNVVAHLAAMPGLPERIPMHWGADGGVNGWGPRWMASVLGALPLTFLALFYVVPRIDPKGAAYAKFGGFYQGFVISFTVFMCAISWLGELTVWNLLPGKGAVNVIVSGAIGAFFIGMGNYLPRVRQNYTLGIKTPWALDDPDNWRRTHRFGGACFMVVGVSLIVLGFLGGILPETWILAVIMVLAIGSVAAMYVYSYLIWRKSHNS</sequence>
<dbReference type="InterPro" id="IPR012867">
    <property type="entry name" value="DUF1648"/>
</dbReference>
<dbReference type="InterPro" id="IPR025962">
    <property type="entry name" value="SdpI/YhfL"/>
</dbReference>
<dbReference type="PANTHER" id="PTHR37810">
    <property type="entry name" value="IMMUNITY PROTEIN SDPI"/>
    <property type="match status" value="1"/>
</dbReference>
<dbReference type="InterPro" id="IPR026272">
    <property type="entry name" value="SdpI"/>
</dbReference>
<reference evidence="1 2" key="1">
    <citation type="journal article" date="2016" name="Sci. Rep.">
        <title>Evaluation of genetic diversity among strains of the human gut commensal Bifidobacterium adolescentis.</title>
        <authorList>
            <person name="Duranti S."/>
            <person name="Milani C."/>
            <person name="Lugli G.A."/>
            <person name="Mancabelli L."/>
            <person name="Turroni F."/>
            <person name="Ferrario C."/>
            <person name="Mangifesta M."/>
            <person name="Viappiani A."/>
            <person name="Sanchez B."/>
            <person name="Margolles A."/>
            <person name="van Sinderen D."/>
            <person name="Ventura M."/>
        </authorList>
    </citation>
    <scope>NUCLEOTIDE SEQUENCE [LARGE SCALE GENOMIC DNA]</scope>
    <source>
        <strain evidence="1 2">487B</strain>
    </source>
</reference>
<dbReference type="EMBL" id="LNKD01000001">
    <property type="protein sequence ID" value="OSG88298.1"/>
    <property type="molecule type" value="Genomic_DNA"/>
</dbReference>
<dbReference type="Proteomes" id="UP000193377">
    <property type="component" value="Unassembled WGS sequence"/>
</dbReference>
<dbReference type="Pfam" id="PF07853">
    <property type="entry name" value="DUF1648"/>
    <property type="match status" value="1"/>
</dbReference>
<comment type="caution">
    <text evidence="1">The sequence shown here is derived from an EMBL/GenBank/DDBJ whole genome shotgun (WGS) entry which is preliminary data.</text>
</comment>
<evidence type="ECO:0000313" key="2">
    <source>
        <dbReference type="Proteomes" id="UP000193377"/>
    </source>
</evidence>
<accession>A0A173WJL3</accession>
<name>A0A173WJL3_BIFAD</name>
<dbReference type="PANTHER" id="PTHR37810:SF5">
    <property type="entry name" value="IMMUNITY PROTEIN SDPI"/>
    <property type="match status" value="1"/>
</dbReference>